<dbReference type="SUPFAM" id="SSF81301">
    <property type="entry name" value="Nucleotidyltransferase"/>
    <property type="match status" value="2"/>
</dbReference>
<proteinExistence type="predicted"/>
<evidence type="ECO:0000313" key="3">
    <source>
        <dbReference type="EMBL" id="KAK4508518.1"/>
    </source>
</evidence>
<dbReference type="Proteomes" id="UP001305779">
    <property type="component" value="Unassembled WGS sequence"/>
</dbReference>
<dbReference type="InterPro" id="IPR043519">
    <property type="entry name" value="NT_sf"/>
</dbReference>
<feature type="compositionally biased region" description="Basic and acidic residues" evidence="1">
    <location>
        <begin position="138"/>
        <end position="164"/>
    </location>
</feature>
<dbReference type="PANTHER" id="PTHR41773">
    <property type="entry name" value="GTP PYROPHOSPHATASE-RELATED"/>
    <property type="match status" value="1"/>
</dbReference>
<dbReference type="SMART" id="SM00954">
    <property type="entry name" value="RelA_SpoT"/>
    <property type="match status" value="1"/>
</dbReference>
<organism evidence="3 4">
    <name type="scientific">Zasmidium cellare</name>
    <name type="common">Wine cellar mold</name>
    <name type="synonym">Racodium cellare</name>
    <dbReference type="NCBI Taxonomy" id="395010"/>
    <lineage>
        <taxon>Eukaryota</taxon>
        <taxon>Fungi</taxon>
        <taxon>Dikarya</taxon>
        <taxon>Ascomycota</taxon>
        <taxon>Pezizomycotina</taxon>
        <taxon>Dothideomycetes</taxon>
        <taxon>Dothideomycetidae</taxon>
        <taxon>Mycosphaerellales</taxon>
        <taxon>Mycosphaerellaceae</taxon>
        <taxon>Zasmidium</taxon>
    </lineage>
</organism>
<feature type="region of interest" description="Disordered" evidence="1">
    <location>
        <begin position="1"/>
        <end position="25"/>
    </location>
</feature>
<dbReference type="PANTHER" id="PTHR41773:SF1">
    <property type="entry name" value="RELA_SPOT DOMAIN-CONTAINING PROTEIN"/>
    <property type="match status" value="1"/>
</dbReference>
<accession>A0ABR0F4Y0</accession>
<name>A0ABR0F4Y0_ZASCE</name>
<dbReference type="InterPro" id="IPR007685">
    <property type="entry name" value="RelA_SpoT"/>
</dbReference>
<evidence type="ECO:0000259" key="2">
    <source>
        <dbReference type="SMART" id="SM00954"/>
    </source>
</evidence>
<feature type="domain" description="RelA/SpoT" evidence="2">
    <location>
        <begin position="262"/>
        <end position="469"/>
    </location>
</feature>
<dbReference type="EMBL" id="JAXOVC010000001">
    <property type="protein sequence ID" value="KAK4508518.1"/>
    <property type="molecule type" value="Genomic_DNA"/>
</dbReference>
<gene>
    <name evidence="3" type="ORF">PRZ48_002257</name>
</gene>
<feature type="region of interest" description="Disordered" evidence="1">
    <location>
        <begin position="134"/>
        <end position="164"/>
    </location>
</feature>
<sequence>MAPNPIKAPEHGPASTSTLASGSKTIHDSLTLRGGDLERLLGEKPLSESTGDFLRGVEENCRRVLAKERVDLDVIKFTQRELTVFLEGKTDLTYSDLVHGVCERLRTLEEALQKTLERQRKGIWTKAVESLVEDYDGPPEKTNESDSHSGGEHVDGEHAGNKGIDEEHINDNQAEDNQVDDNNGDNVEFDFVERRRVYEALSKVVEARCQRLLQTEGADSNAILNQVSSRAKTVKSFKGKAEKAFESLSKEVVFNPKRPVTERLKEREARQHLVKGIRDLAGVRILVYFPDDVPAVVDRIDKDLGLFIQNGTISFTKSRTDNRQQDKKAIKEASDRGDGRHLNMLNISDGAFVSERTDVQGVADRWKHSGYRAVHLTVCLADLLQVDVRAQWQKARRSPAQNATEQTTAFHDDPEGKYLEKLRAVGSQFTEVKPDDILDQPVEIQITSVVMHAWSQIEHDIIYKNPFGIPVNATMTRMLDAINGQSITSEVLLDELQRKTKQIKDKMDTGIESAEDLRKFLEITHLQESKIFRTQIHTIWAEVLFEVAKKLKVAPNNVLTVRKLDRYIPGTNNHETLCTAFPGLKPDLALTILRNIGIAAKGKLEQSVVGRGCPCVQAPLQEHPLDTGHSNVCYKLTLLRLCNAISLMLTMDAVFVWESLVARTSPWGHESNVERFTDRFREINTEVAKILKGQEPDLESKEALTTFAEQFFAHRWWPAHDAAVALAQAGFFLVKADHYGVQPMMRDWRGVTNQDVVDLTKRVEPTLFASASFCSRPWTRNVEVEANIRDSPFMPRGGRCEIAFAGRADLKQCLDNGPYQWPHLHPERTYI</sequence>
<evidence type="ECO:0000313" key="4">
    <source>
        <dbReference type="Proteomes" id="UP001305779"/>
    </source>
</evidence>
<protein>
    <recommendedName>
        <fullName evidence="2">RelA/SpoT domain-containing protein</fullName>
    </recommendedName>
</protein>
<dbReference type="Gene3D" id="3.30.460.10">
    <property type="entry name" value="Beta Polymerase, domain 2"/>
    <property type="match status" value="1"/>
</dbReference>
<keyword evidence="4" id="KW-1185">Reference proteome</keyword>
<reference evidence="3 4" key="1">
    <citation type="journal article" date="2023" name="G3 (Bethesda)">
        <title>A chromosome-level genome assembly of Zasmidium syzygii isolated from banana leaves.</title>
        <authorList>
            <person name="van Westerhoven A.C."/>
            <person name="Mehrabi R."/>
            <person name="Talebi R."/>
            <person name="Steentjes M.B.F."/>
            <person name="Corcolon B."/>
            <person name="Chong P.A."/>
            <person name="Kema G.H.J."/>
            <person name="Seidl M.F."/>
        </authorList>
    </citation>
    <scope>NUCLEOTIDE SEQUENCE [LARGE SCALE GENOMIC DNA]</scope>
    <source>
        <strain evidence="3 4">P124</strain>
    </source>
</reference>
<feature type="compositionally biased region" description="Polar residues" evidence="1">
    <location>
        <begin position="14"/>
        <end position="24"/>
    </location>
</feature>
<evidence type="ECO:0000256" key="1">
    <source>
        <dbReference type="SAM" id="MobiDB-lite"/>
    </source>
</evidence>
<comment type="caution">
    <text evidence="3">The sequence shown here is derived from an EMBL/GenBank/DDBJ whole genome shotgun (WGS) entry which is preliminary data.</text>
</comment>